<dbReference type="EMBL" id="JARHUD010000003">
    <property type="protein sequence ID" value="MDF2095529.1"/>
    <property type="molecule type" value="Genomic_DNA"/>
</dbReference>
<feature type="transmembrane region" description="Helical" evidence="1">
    <location>
        <begin position="225"/>
        <end position="246"/>
    </location>
</feature>
<keyword evidence="3" id="KW-1185">Reference proteome</keyword>
<dbReference type="Pfam" id="PF09608">
    <property type="entry name" value="Alph_Pro_TM"/>
    <property type="match status" value="1"/>
</dbReference>
<organism evidence="2 3">
    <name type="scientific">Aquibaculum arenosum</name>
    <dbReference type="NCBI Taxonomy" id="3032591"/>
    <lineage>
        <taxon>Bacteria</taxon>
        <taxon>Pseudomonadati</taxon>
        <taxon>Pseudomonadota</taxon>
        <taxon>Alphaproteobacteria</taxon>
        <taxon>Rhodospirillales</taxon>
        <taxon>Rhodovibrionaceae</taxon>
        <taxon>Aquibaculum</taxon>
    </lineage>
</organism>
<dbReference type="Proteomes" id="UP001215503">
    <property type="component" value="Unassembled WGS sequence"/>
</dbReference>
<protein>
    <submittedName>
        <fullName evidence="2">TIGR02186 family protein</fullName>
    </submittedName>
</protein>
<keyword evidence="1" id="KW-0472">Membrane</keyword>
<dbReference type="RefSeq" id="WP_275821043.1">
    <property type="nucleotide sequence ID" value="NZ_JARHUD010000003.1"/>
</dbReference>
<name>A0ABT5YMN4_9PROT</name>
<proteinExistence type="predicted"/>
<comment type="caution">
    <text evidence="2">The sequence shown here is derived from an EMBL/GenBank/DDBJ whole genome shotgun (WGS) entry which is preliminary data.</text>
</comment>
<keyword evidence="1" id="KW-0812">Transmembrane</keyword>
<dbReference type="InterPro" id="IPR019088">
    <property type="entry name" value="CHP02186-rel_TM"/>
</dbReference>
<evidence type="ECO:0000313" key="2">
    <source>
        <dbReference type="EMBL" id="MDF2095529.1"/>
    </source>
</evidence>
<keyword evidence="1" id="KW-1133">Transmembrane helix</keyword>
<sequence length="249" mass="26758">MSRSLRALLLCLLVLGGTGLPARSAGLIADLSNHLVAITSGFAGVDVLLFGAIDEPGDLVVVVRGPERTQPVMRKSNVAGIWMNTARMTFERVPSFYFVASNRPLSEIASEPVLRANQFGVENLGIALPSARAGGRAATEWREALIRNKQRQGLYVRETASVALLGQRLFRTSVHLPSNVPPGLYRAETYVLQDGQVVAAQTTPLSISKLGVEADLYAYAHEQPAAYGAIAVLAALVAGWLAHLLFRRS</sequence>
<evidence type="ECO:0000313" key="3">
    <source>
        <dbReference type="Proteomes" id="UP001215503"/>
    </source>
</evidence>
<evidence type="ECO:0000256" key="1">
    <source>
        <dbReference type="SAM" id="Phobius"/>
    </source>
</evidence>
<gene>
    <name evidence="2" type="ORF">P2G67_06030</name>
</gene>
<reference evidence="2 3" key="1">
    <citation type="submission" date="2023-03" db="EMBL/GenBank/DDBJ databases">
        <title>Fodinicurvata sp. CAU 1616 isolated from sea sendiment.</title>
        <authorList>
            <person name="Kim W."/>
        </authorList>
    </citation>
    <scope>NUCLEOTIDE SEQUENCE [LARGE SCALE GENOMIC DNA]</scope>
    <source>
        <strain evidence="2 3">CAU 1616</strain>
    </source>
</reference>
<accession>A0ABT5YMN4</accession>